<evidence type="ECO:0000256" key="3">
    <source>
        <dbReference type="RuleBase" id="RU003633"/>
    </source>
</evidence>
<reference evidence="6 7" key="1">
    <citation type="submission" date="2024-09" db="EMBL/GenBank/DDBJ databases">
        <title>Rethinking Asexuality: The Enigmatic Case of Functional Sexual Genes in Lepraria (Stereocaulaceae).</title>
        <authorList>
            <person name="Doellman M."/>
            <person name="Sun Y."/>
            <person name="Barcenas-Pena A."/>
            <person name="Lumbsch H.T."/>
            <person name="Grewe F."/>
        </authorList>
    </citation>
    <scope>NUCLEOTIDE SEQUENCE [LARGE SCALE GENOMIC DNA]</scope>
    <source>
        <strain evidence="6 7">Mercado 3170</strain>
    </source>
</reference>
<keyword evidence="2 3" id="KW-0808">Transferase</keyword>
<comment type="caution">
    <text evidence="6">The sequence shown here is derived from an EMBL/GenBank/DDBJ whole genome shotgun (WGS) entry which is preliminary data.</text>
</comment>
<gene>
    <name evidence="6" type="ORF">N7G274_008715</name>
</gene>
<dbReference type="InterPro" id="IPR011141">
    <property type="entry name" value="Polyketide_synthase_type-III"/>
</dbReference>
<evidence type="ECO:0000259" key="5">
    <source>
        <dbReference type="Pfam" id="PF02797"/>
    </source>
</evidence>
<dbReference type="SUPFAM" id="SSF53901">
    <property type="entry name" value="Thiolase-like"/>
    <property type="match status" value="2"/>
</dbReference>
<protein>
    <recommendedName>
        <fullName evidence="8">Chalcone synthase</fullName>
    </recommendedName>
</protein>
<dbReference type="Pfam" id="PF00195">
    <property type="entry name" value="Chal_sti_synt_N"/>
    <property type="match status" value="1"/>
</dbReference>
<organism evidence="6 7">
    <name type="scientific">Stereocaulon virgatum</name>
    <dbReference type="NCBI Taxonomy" id="373712"/>
    <lineage>
        <taxon>Eukaryota</taxon>
        <taxon>Fungi</taxon>
        <taxon>Dikarya</taxon>
        <taxon>Ascomycota</taxon>
        <taxon>Pezizomycotina</taxon>
        <taxon>Lecanoromycetes</taxon>
        <taxon>OSLEUM clade</taxon>
        <taxon>Lecanoromycetidae</taxon>
        <taxon>Lecanorales</taxon>
        <taxon>Lecanorineae</taxon>
        <taxon>Stereocaulaceae</taxon>
        <taxon>Stereocaulon</taxon>
    </lineage>
</organism>
<evidence type="ECO:0000259" key="4">
    <source>
        <dbReference type="Pfam" id="PF00195"/>
    </source>
</evidence>
<dbReference type="InterPro" id="IPR012328">
    <property type="entry name" value="Chalcone/stilbene_synt_C"/>
</dbReference>
<dbReference type="PANTHER" id="PTHR11877:SF46">
    <property type="entry name" value="TYPE III POLYKETIDE SYNTHASE A"/>
    <property type="match status" value="1"/>
</dbReference>
<comment type="similarity">
    <text evidence="1 3">Belongs to the thiolase-like superfamily. Chalcone/stilbene synthases family.</text>
</comment>
<evidence type="ECO:0000313" key="7">
    <source>
        <dbReference type="Proteomes" id="UP001590950"/>
    </source>
</evidence>
<dbReference type="InterPro" id="IPR016039">
    <property type="entry name" value="Thiolase-like"/>
</dbReference>
<sequence>MPRQSRPPILSLASNCHALLTHDRRSCIHSLGTIELGTSFPFHLLQTIRYSTMPATEFSIADDGIAPQPTIEPLDAYRVPTVESRMAIKSDYVVDVQEFVATPSLSGTTTPFKETPGLYITGLGSQYPPFLFQPANLEGYLKKLYDLETPGIKKLLTINDSTQIKHRSTIKAYEDPFWSRSTAPSISELDRIFRKAGVDLAVQACKKAMRESSYASSDITHIVAVTCTNAGNPGFDLLVAQKLGLRPETDRTLLHGVGCAGGLSAMRAAASMAQSASVRGREARVLVFACEICSTNVRCDLEEVVEHPEETKISPVLFSDGAASFVLSNELTPGAKDRAVYSLINWETATMPGTAKELEFMADPFGFRTTLTKEVPNLALKAISPMFEQMKSFLPSDSNLALSGKSVEPKDFDWALHPGGIAILDGVQNKMELHDEQLRASFDVYKTHGNSSSPTVLIVLDQLRKMGGGRENVMACSFGPGMTIEMALLKRCVRDDDE</sequence>
<evidence type="ECO:0000256" key="1">
    <source>
        <dbReference type="ARBA" id="ARBA00005531"/>
    </source>
</evidence>
<accession>A0ABR3ZY90</accession>
<feature type="domain" description="Chalcone/stilbene synthase N-terminal" evidence="4">
    <location>
        <begin position="124"/>
        <end position="327"/>
    </location>
</feature>
<proteinExistence type="inferred from homology"/>
<feature type="domain" description="Chalcone/stilbene synthase C-terminal" evidence="5">
    <location>
        <begin position="351"/>
        <end position="490"/>
    </location>
</feature>
<dbReference type="Gene3D" id="3.40.47.10">
    <property type="match status" value="2"/>
</dbReference>
<dbReference type="InterPro" id="IPR001099">
    <property type="entry name" value="Chalcone/stilbene_synt_N"/>
</dbReference>
<dbReference type="Proteomes" id="UP001590950">
    <property type="component" value="Unassembled WGS sequence"/>
</dbReference>
<dbReference type="Pfam" id="PF02797">
    <property type="entry name" value="Chal_sti_synt_C"/>
    <property type="match status" value="1"/>
</dbReference>
<evidence type="ECO:0008006" key="8">
    <source>
        <dbReference type="Google" id="ProtNLM"/>
    </source>
</evidence>
<keyword evidence="7" id="KW-1185">Reference proteome</keyword>
<keyword evidence="3" id="KW-0012">Acyltransferase</keyword>
<dbReference type="EMBL" id="JBEFKJ010000031">
    <property type="protein sequence ID" value="KAL2038667.1"/>
    <property type="molecule type" value="Genomic_DNA"/>
</dbReference>
<evidence type="ECO:0000256" key="2">
    <source>
        <dbReference type="ARBA" id="ARBA00022679"/>
    </source>
</evidence>
<name>A0ABR3ZY90_9LECA</name>
<dbReference type="PANTHER" id="PTHR11877">
    <property type="entry name" value="HYDROXYMETHYLGLUTARYL-COA SYNTHASE"/>
    <property type="match status" value="1"/>
</dbReference>
<evidence type="ECO:0000313" key="6">
    <source>
        <dbReference type="EMBL" id="KAL2038667.1"/>
    </source>
</evidence>